<evidence type="ECO:0000256" key="2">
    <source>
        <dbReference type="ARBA" id="ARBA00022553"/>
    </source>
</evidence>
<organism evidence="8 9">
    <name type="scientific">Gregarina niphandrodes</name>
    <name type="common">Septate eugregarine</name>
    <dbReference type="NCBI Taxonomy" id="110365"/>
    <lineage>
        <taxon>Eukaryota</taxon>
        <taxon>Sar</taxon>
        <taxon>Alveolata</taxon>
        <taxon>Apicomplexa</taxon>
        <taxon>Conoidasida</taxon>
        <taxon>Gregarinasina</taxon>
        <taxon>Eugregarinorida</taxon>
        <taxon>Gregarinidae</taxon>
        <taxon>Gregarina</taxon>
    </lineage>
</organism>
<dbReference type="GO" id="GO:0005681">
    <property type="term" value="C:spliceosomal complex"/>
    <property type="evidence" value="ECO:0007669"/>
    <property type="project" value="TreeGrafter"/>
</dbReference>
<comment type="caution">
    <text evidence="8">The sequence shown here is derived from an EMBL/GenBank/DDBJ whole genome shotgun (WGS) entry which is preliminary data.</text>
</comment>
<sequence>MSGRDVVFSNEGSLQKRLAGLERAIERNTSAREKWSHEPKRFLESEMLLDDAVRLFGELSAHPDLILALPRLNGLETLLGLMAHPNPDVCQTVVGVLTELLDVELMPDAAQKAALLEMIEYALTEYALFSLLAEHLDHLDEQDNEEDYEAVTDCLEFVNNLFEATPRLVIRNLAESEQKTLKFLFNRLTYDRVDSNGVFAVSIVCDILTYCSNLVAEETPPTVTSNDVKKSEGVKKFNDVESETLSLLLSIVDNHHAARGMERMLVALSYGKKNNEYETVEAEEMLKSVAVGLNACLSTGRSEVGAVFEECQGTQLLMRLFRVESKLYPLALQLLPVALRISPANCSIFIDRGGLKCLFPIMTGQTKLYKANSIPRLKEIDNCISILYALVFSTSGDSNTRVLTKIVENGMEKFKQLLLILTELYAQMNTLDTELCSQMQYEHKVDWDTTLSESIDQETKPGYHSAVASGLLTQEDLVVEFSLHDEKSNIELGGMFSAILDIVRIVIKLSNMGHKTLGYAVHYTVNYNPEISKIIHAVIKENDFFRGGEERNQYIQFKKRHEAMVASASAHLSEATDRIAKAAEEQREQEKGKIAKSQTEKNRAKSQTEKNRDTRQRHKIRRLDAEAKRLQAIEESRYDQKR</sequence>
<protein>
    <submittedName>
        <fullName evidence="8">Beta-catenin-like protein 1</fullName>
    </submittedName>
</protein>
<feature type="domain" description="Beta-catenin-like protein 1 N-terminal" evidence="7">
    <location>
        <begin position="3"/>
        <end position="94"/>
    </location>
</feature>
<dbReference type="InterPro" id="IPR016024">
    <property type="entry name" value="ARM-type_fold"/>
</dbReference>
<dbReference type="OrthoDB" id="1898821at2759"/>
<evidence type="ECO:0000256" key="4">
    <source>
        <dbReference type="ARBA" id="ARBA00023054"/>
    </source>
</evidence>
<accession>A0A023B1I9</accession>
<dbReference type="InterPro" id="IPR013180">
    <property type="entry name" value="CTNNBL1_N"/>
</dbReference>
<evidence type="ECO:0000256" key="5">
    <source>
        <dbReference type="ARBA" id="ARBA00023242"/>
    </source>
</evidence>
<proteinExistence type="predicted"/>
<evidence type="ECO:0000313" key="9">
    <source>
        <dbReference type="Proteomes" id="UP000019763"/>
    </source>
</evidence>
<keyword evidence="3" id="KW-0677">Repeat</keyword>
<reference evidence="8" key="1">
    <citation type="submission" date="2013-12" db="EMBL/GenBank/DDBJ databases">
        <authorList>
            <person name="Omoto C.K."/>
            <person name="Sibley D."/>
            <person name="Venepally P."/>
            <person name="Hadjithomas M."/>
            <person name="Karamycheva S."/>
            <person name="Brunk B."/>
            <person name="Roos D."/>
            <person name="Caler E."/>
            <person name="Lorenzi H."/>
        </authorList>
    </citation>
    <scope>NUCLEOTIDE SEQUENCE</scope>
</reference>
<keyword evidence="2" id="KW-0597">Phosphoprotein</keyword>
<dbReference type="SUPFAM" id="SSF48371">
    <property type="entry name" value="ARM repeat"/>
    <property type="match status" value="1"/>
</dbReference>
<dbReference type="AlphaFoldDB" id="A0A023B1I9"/>
<dbReference type="OMA" id="TDWREQE"/>
<keyword evidence="5" id="KW-0539">Nucleus</keyword>
<evidence type="ECO:0000313" key="8">
    <source>
        <dbReference type="EMBL" id="EZG46100.1"/>
    </source>
</evidence>
<dbReference type="eggNOG" id="KOG2734">
    <property type="taxonomic scope" value="Eukaryota"/>
</dbReference>
<dbReference type="InterPro" id="IPR039678">
    <property type="entry name" value="CTNNBL1"/>
</dbReference>
<gene>
    <name evidence="8" type="ORF">GNI_134980</name>
</gene>
<feature type="region of interest" description="Disordered" evidence="6">
    <location>
        <begin position="585"/>
        <end position="642"/>
    </location>
</feature>
<dbReference type="PANTHER" id="PTHR14978:SF0">
    <property type="entry name" value="BETA-CATENIN-LIKE PROTEIN 1"/>
    <property type="match status" value="1"/>
</dbReference>
<dbReference type="PANTHER" id="PTHR14978">
    <property type="entry name" value="BETA-CATENIN-LIKE PROTEIN 1 NUCLEAR ASSOCIATED PROTEIN"/>
    <property type="match status" value="1"/>
</dbReference>
<feature type="compositionally biased region" description="Basic and acidic residues" evidence="6">
    <location>
        <begin position="585"/>
        <end position="614"/>
    </location>
</feature>
<feature type="compositionally biased region" description="Basic and acidic residues" evidence="6">
    <location>
        <begin position="622"/>
        <end position="642"/>
    </location>
</feature>
<dbReference type="Proteomes" id="UP000019763">
    <property type="component" value="Unassembled WGS sequence"/>
</dbReference>
<comment type="subcellular location">
    <subcellularLocation>
        <location evidence="1">Nucleus</location>
    </subcellularLocation>
</comment>
<keyword evidence="4" id="KW-0175">Coiled coil</keyword>
<dbReference type="Pfam" id="PF08216">
    <property type="entry name" value="CTNNBL"/>
    <property type="match status" value="1"/>
</dbReference>
<dbReference type="InterPro" id="IPR011989">
    <property type="entry name" value="ARM-like"/>
</dbReference>
<dbReference type="Gene3D" id="1.25.10.10">
    <property type="entry name" value="Leucine-rich Repeat Variant"/>
    <property type="match status" value="1"/>
</dbReference>
<dbReference type="EMBL" id="AFNH02001000">
    <property type="protein sequence ID" value="EZG46100.1"/>
    <property type="molecule type" value="Genomic_DNA"/>
</dbReference>
<dbReference type="RefSeq" id="XP_011132356.1">
    <property type="nucleotide sequence ID" value="XM_011134054.1"/>
</dbReference>
<name>A0A023B1I9_GRENI</name>
<evidence type="ECO:0000256" key="6">
    <source>
        <dbReference type="SAM" id="MobiDB-lite"/>
    </source>
</evidence>
<keyword evidence="9" id="KW-1185">Reference proteome</keyword>
<evidence type="ECO:0000259" key="7">
    <source>
        <dbReference type="SMART" id="SM01156"/>
    </source>
</evidence>
<dbReference type="SMART" id="SM01156">
    <property type="entry name" value="DUF1716"/>
    <property type="match status" value="1"/>
</dbReference>
<evidence type="ECO:0000256" key="3">
    <source>
        <dbReference type="ARBA" id="ARBA00022737"/>
    </source>
</evidence>
<evidence type="ECO:0000256" key="1">
    <source>
        <dbReference type="ARBA" id="ARBA00004123"/>
    </source>
</evidence>
<dbReference type="VEuPathDB" id="CryptoDB:GNI_134980"/>
<dbReference type="GeneID" id="22914780"/>